<evidence type="ECO:0000256" key="1">
    <source>
        <dbReference type="SAM" id="Coils"/>
    </source>
</evidence>
<dbReference type="AlphaFoldDB" id="A0A9J6C198"/>
<comment type="caution">
    <text evidence="2">The sequence shown here is derived from an EMBL/GenBank/DDBJ whole genome shotgun (WGS) entry which is preliminary data.</text>
</comment>
<feature type="coiled-coil region" evidence="1">
    <location>
        <begin position="50"/>
        <end position="91"/>
    </location>
</feature>
<keyword evidence="3" id="KW-1185">Reference proteome</keyword>
<keyword evidence="1" id="KW-0175">Coiled coil</keyword>
<dbReference type="Proteomes" id="UP001107558">
    <property type="component" value="Chromosome 2"/>
</dbReference>
<evidence type="ECO:0000313" key="3">
    <source>
        <dbReference type="Proteomes" id="UP001107558"/>
    </source>
</evidence>
<reference evidence="2" key="1">
    <citation type="submission" date="2021-03" db="EMBL/GenBank/DDBJ databases">
        <title>Chromosome level genome of the anhydrobiotic midge Polypedilum vanderplanki.</title>
        <authorList>
            <person name="Yoshida Y."/>
            <person name="Kikawada T."/>
            <person name="Gusev O."/>
        </authorList>
    </citation>
    <scope>NUCLEOTIDE SEQUENCE</scope>
    <source>
        <strain evidence="2">NIAS01</strain>
        <tissue evidence="2">Whole body or cell culture</tissue>
    </source>
</reference>
<evidence type="ECO:0000313" key="2">
    <source>
        <dbReference type="EMBL" id="KAG5675672.1"/>
    </source>
</evidence>
<dbReference type="EMBL" id="JADBJN010000002">
    <property type="protein sequence ID" value="KAG5675672.1"/>
    <property type="molecule type" value="Genomic_DNA"/>
</dbReference>
<name>A0A9J6C198_POLVA</name>
<gene>
    <name evidence="2" type="ORF">PVAND_005558</name>
</gene>
<organism evidence="2 3">
    <name type="scientific">Polypedilum vanderplanki</name>
    <name type="common">Sleeping chironomid midge</name>
    <dbReference type="NCBI Taxonomy" id="319348"/>
    <lineage>
        <taxon>Eukaryota</taxon>
        <taxon>Metazoa</taxon>
        <taxon>Ecdysozoa</taxon>
        <taxon>Arthropoda</taxon>
        <taxon>Hexapoda</taxon>
        <taxon>Insecta</taxon>
        <taxon>Pterygota</taxon>
        <taxon>Neoptera</taxon>
        <taxon>Endopterygota</taxon>
        <taxon>Diptera</taxon>
        <taxon>Nematocera</taxon>
        <taxon>Chironomoidea</taxon>
        <taxon>Chironomidae</taxon>
        <taxon>Chironominae</taxon>
        <taxon>Polypedilum</taxon>
        <taxon>Polypedilum</taxon>
    </lineage>
</organism>
<dbReference type="OrthoDB" id="10564089at2759"/>
<proteinExistence type="predicted"/>
<sequence length="102" mass="12089">MFRSKNKNMEANLSISIQEIEEDMLTFKHNTNSHISTAGDDGFWKSFKIYESQMIALKENSDKLKEYKQELEAKRDEINNERINLQQRLEKSLSHLRKLKSP</sequence>
<protein>
    <submittedName>
        <fullName evidence="2">Uncharacterized protein</fullName>
    </submittedName>
</protein>
<accession>A0A9J6C198</accession>